<dbReference type="Proteomes" id="UP000277928">
    <property type="component" value="Unassembled WGS sequence"/>
</dbReference>
<feature type="region of interest" description="Disordered" evidence="2">
    <location>
        <begin position="804"/>
        <end position="824"/>
    </location>
</feature>
<evidence type="ECO:0000256" key="2">
    <source>
        <dbReference type="SAM" id="MobiDB-lite"/>
    </source>
</evidence>
<dbReference type="STRING" id="42156.A0A3P6SN37"/>
<dbReference type="SMART" id="SM00248">
    <property type="entry name" value="ANK"/>
    <property type="match status" value="11"/>
</dbReference>
<name>A0A3P6SN37_LITSI</name>
<feature type="compositionally biased region" description="Low complexity" evidence="2">
    <location>
        <begin position="804"/>
        <end position="821"/>
    </location>
</feature>
<dbReference type="InterPro" id="IPR002110">
    <property type="entry name" value="Ankyrin_rpt"/>
</dbReference>
<dbReference type="InterPro" id="IPR049630">
    <property type="entry name" value="DYDC-like_DD"/>
</dbReference>
<keyword evidence="1" id="KW-0040">ANK repeat</keyword>
<dbReference type="OrthoDB" id="432281at2759"/>
<feature type="repeat" description="ANK" evidence="1">
    <location>
        <begin position="293"/>
        <end position="316"/>
    </location>
</feature>
<dbReference type="PROSITE" id="PS50088">
    <property type="entry name" value="ANK_REPEAT"/>
    <property type="match status" value="4"/>
</dbReference>
<feature type="repeat" description="ANK" evidence="1">
    <location>
        <begin position="327"/>
        <end position="360"/>
    </location>
</feature>
<evidence type="ECO:0000313" key="4">
    <source>
        <dbReference type="Proteomes" id="UP000277928"/>
    </source>
</evidence>
<dbReference type="Gene3D" id="1.25.40.20">
    <property type="entry name" value="Ankyrin repeat-containing domain"/>
    <property type="match status" value="4"/>
</dbReference>
<accession>A0A3P6SN37</accession>
<dbReference type="InterPro" id="IPR036770">
    <property type="entry name" value="Ankyrin_rpt-contain_sf"/>
</dbReference>
<gene>
    <name evidence="3" type="ORF">NLS_LOCUS2231</name>
</gene>
<dbReference type="AlphaFoldDB" id="A0A3P6SN37"/>
<dbReference type="InterPro" id="IPR007858">
    <property type="entry name" value="Dpy-30_motif"/>
</dbReference>
<proteinExistence type="predicted"/>
<dbReference type="Gene3D" id="1.20.890.10">
    <property type="entry name" value="cAMP-dependent protein kinase regulatory subunit, dimerization-anchoring domain"/>
    <property type="match status" value="1"/>
</dbReference>
<sequence>MATNEAEMRQTELEYRILNLDFNEKKFTELENLQIAGRLQEVSRIASKHLDNKHLIQYIARFRKQQFQELSSDVFLSENNFLPIISGLSLIHVAVCNERHEIVEYLASAFPKSIDILDADGRAAVHYAATQKNAIYDTLIDCGADSSLADSIGITAAQYRENADATITSPLLTSNLTFKHCSLTVNPCDVVNRWLENGNVEQLEQAFLDGHGYLLAGKISTDAATNQLLNELSKYQDRVDLIHRAVEEGDIDKLIALIDNDKLPVARDRHGQYSLSFHLKFLLHSEKHSNNLLGMTPLHMAVLHGQTNIVRYLLSKYPLCVNAVNHTGRTPLHYAFANQTSQFLVKLLQKAGADEFLEDEFGHIPLYYQNNASELDTEEMVKDQDEMDELITGEVNGPLLQDLEESISEWIRTGNLRKLDCLVLNGYANLLLSGGRDEVDDPEIRHFLEVLPQYKNKINAIHKAIEAGDLRSIKVLIDRKKMAFCRDASHLTPLHKAIAKDQIKIAKFLIKNYPQAANAMDENKRTPLHYAAALSDGGYIYKMMRNVGADPNVSDCNGRRPSYYLRNAEQIDFKAVDMNREIILEEAIDLLYFNQIINRNRVTSSYLESNINQWLRDGNIGKLEQLVLSGCGDLLFGHTTSNTNSKNFLDYLSTYMAKIDEIHLAIKEGDLKRAKELISSKKLAIGRNRLGHTPLHTAIIYEQTKIIRFIVSNFASALNASDYNKRTPMHYAAATRDGGHYMKILIKAGADANALDDKGHAPHYYSTNNIINLELLRGTDNNESNIDISESFIFQQSMSHVDYASSSDSSSVMTSSDVSTSGREDELDGCKFEYDISNETAAPILENNAIYLARSVAPVLTEALSEVLLQRPIDPIIFIANWLTQYRQSNPQ</sequence>
<reference evidence="3 4" key="1">
    <citation type="submission" date="2018-08" db="EMBL/GenBank/DDBJ databases">
        <authorList>
            <person name="Laetsch R D."/>
            <person name="Stevens L."/>
            <person name="Kumar S."/>
            <person name="Blaxter L. M."/>
        </authorList>
    </citation>
    <scope>NUCLEOTIDE SEQUENCE [LARGE SCALE GENOMIC DNA]</scope>
</reference>
<dbReference type="EMBL" id="UYRX01000098">
    <property type="protein sequence ID" value="VDK73747.1"/>
    <property type="molecule type" value="Genomic_DNA"/>
</dbReference>
<feature type="repeat" description="ANK" evidence="1">
    <location>
        <begin position="523"/>
        <end position="556"/>
    </location>
</feature>
<dbReference type="SUPFAM" id="SSF48403">
    <property type="entry name" value="Ankyrin repeat"/>
    <property type="match status" value="2"/>
</dbReference>
<dbReference type="Pfam" id="PF12796">
    <property type="entry name" value="Ank_2"/>
    <property type="match status" value="4"/>
</dbReference>
<evidence type="ECO:0000313" key="3">
    <source>
        <dbReference type="EMBL" id="VDK73747.1"/>
    </source>
</evidence>
<dbReference type="CDD" id="cd22966">
    <property type="entry name" value="DD_DYDC-like"/>
    <property type="match status" value="1"/>
</dbReference>
<dbReference type="OMA" id="HYAFANQ"/>
<dbReference type="Pfam" id="PF05186">
    <property type="entry name" value="Dpy-30"/>
    <property type="match status" value="1"/>
</dbReference>
<dbReference type="PROSITE" id="PS50297">
    <property type="entry name" value="ANK_REP_REGION"/>
    <property type="match status" value="4"/>
</dbReference>
<evidence type="ECO:0008006" key="5">
    <source>
        <dbReference type="Google" id="ProtNLM"/>
    </source>
</evidence>
<dbReference type="PRINTS" id="PR01415">
    <property type="entry name" value="ANKYRIN"/>
</dbReference>
<evidence type="ECO:0000256" key="1">
    <source>
        <dbReference type="PROSITE-ProRule" id="PRU00023"/>
    </source>
</evidence>
<organism evidence="3 4">
    <name type="scientific">Litomosoides sigmodontis</name>
    <name type="common">Filarial nematode worm</name>
    <dbReference type="NCBI Taxonomy" id="42156"/>
    <lineage>
        <taxon>Eukaryota</taxon>
        <taxon>Metazoa</taxon>
        <taxon>Ecdysozoa</taxon>
        <taxon>Nematoda</taxon>
        <taxon>Chromadorea</taxon>
        <taxon>Rhabditida</taxon>
        <taxon>Spirurina</taxon>
        <taxon>Spiruromorpha</taxon>
        <taxon>Filarioidea</taxon>
        <taxon>Onchocercidae</taxon>
        <taxon>Litomosoides</taxon>
    </lineage>
</organism>
<feature type="repeat" description="ANK" evidence="1">
    <location>
        <begin position="724"/>
        <end position="757"/>
    </location>
</feature>
<dbReference type="PANTHER" id="PTHR24172">
    <property type="entry name" value="ANK_REP_REGION DOMAIN-CONTAINING PROTEIN"/>
    <property type="match status" value="1"/>
</dbReference>
<keyword evidence="4" id="KW-1185">Reference proteome</keyword>
<protein>
    <recommendedName>
        <fullName evidence="5">ANK_REP_REGION domain-containing protein</fullName>
    </recommendedName>
</protein>
<dbReference type="PANTHER" id="PTHR24172:SF4">
    <property type="entry name" value="ANK_REP_REGION DOMAIN-CONTAINING PROTEIN"/>
    <property type="match status" value="1"/>
</dbReference>